<sequence>MSQLFRNNVPRSKPINWVQTRRQDPSFCSLISPIAYVDSKQTACPVLTLSSCCSHQGIPEPIHCYFLLFALRCSRTSNRPPPPPNRKRCTVANPSRLLSAVLAPRLPKAKGRAHALLSYCASLCARKAGLIRICTIM</sequence>
<evidence type="ECO:0000313" key="1">
    <source>
        <dbReference type="EMBL" id="KIM50970.1"/>
    </source>
</evidence>
<organism evidence="1 2">
    <name type="scientific">Scleroderma citrinum Foug A</name>
    <dbReference type="NCBI Taxonomy" id="1036808"/>
    <lineage>
        <taxon>Eukaryota</taxon>
        <taxon>Fungi</taxon>
        <taxon>Dikarya</taxon>
        <taxon>Basidiomycota</taxon>
        <taxon>Agaricomycotina</taxon>
        <taxon>Agaricomycetes</taxon>
        <taxon>Agaricomycetidae</taxon>
        <taxon>Boletales</taxon>
        <taxon>Sclerodermatineae</taxon>
        <taxon>Sclerodermataceae</taxon>
        <taxon>Scleroderma</taxon>
    </lineage>
</organism>
<protein>
    <submittedName>
        <fullName evidence="1">Uncharacterized protein</fullName>
    </submittedName>
</protein>
<dbReference type="EMBL" id="KN822301">
    <property type="protein sequence ID" value="KIM50970.1"/>
    <property type="molecule type" value="Genomic_DNA"/>
</dbReference>
<dbReference type="HOGENOM" id="CLU_1866324_0_0_1"/>
<accession>A0A0C3CQT9</accession>
<name>A0A0C3CQT9_9AGAM</name>
<dbReference type="AlphaFoldDB" id="A0A0C3CQT9"/>
<gene>
    <name evidence="1" type="ORF">SCLCIDRAFT_695548</name>
</gene>
<proteinExistence type="predicted"/>
<reference evidence="1 2" key="1">
    <citation type="submission" date="2014-04" db="EMBL/GenBank/DDBJ databases">
        <authorList>
            <consortium name="DOE Joint Genome Institute"/>
            <person name="Kuo A."/>
            <person name="Kohler A."/>
            <person name="Nagy L.G."/>
            <person name="Floudas D."/>
            <person name="Copeland A."/>
            <person name="Barry K.W."/>
            <person name="Cichocki N."/>
            <person name="Veneault-Fourrey C."/>
            <person name="LaButti K."/>
            <person name="Lindquist E.A."/>
            <person name="Lipzen A."/>
            <person name="Lundell T."/>
            <person name="Morin E."/>
            <person name="Murat C."/>
            <person name="Sun H."/>
            <person name="Tunlid A."/>
            <person name="Henrissat B."/>
            <person name="Grigoriev I.V."/>
            <person name="Hibbett D.S."/>
            <person name="Martin F."/>
            <person name="Nordberg H.P."/>
            <person name="Cantor M.N."/>
            <person name="Hua S.X."/>
        </authorList>
    </citation>
    <scope>NUCLEOTIDE SEQUENCE [LARGE SCALE GENOMIC DNA]</scope>
    <source>
        <strain evidence="1 2">Foug A</strain>
    </source>
</reference>
<keyword evidence="2" id="KW-1185">Reference proteome</keyword>
<dbReference type="InParanoid" id="A0A0C3CQT9"/>
<dbReference type="Proteomes" id="UP000053989">
    <property type="component" value="Unassembled WGS sequence"/>
</dbReference>
<reference evidence="2" key="2">
    <citation type="submission" date="2015-01" db="EMBL/GenBank/DDBJ databases">
        <title>Evolutionary Origins and Diversification of the Mycorrhizal Mutualists.</title>
        <authorList>
            <consortium name="DOE Joint Genome Institute"/>
            <consortium name="Mycorrhizal Genomics Consortium"/>
            <person name="Kohler A."/>
            <person name="Kuo A."/>
            <person name="Nagy L.G."/>
            <person name="Floudas D."/>
            <person name="Copeland A."/>
            <person name="Barry K.W."/>
            <person name="Cichocki N."/>
            <person name="Veneault-Fourrey C."/>
            <person name="LaButti K."/>
            <person name="Lindquist E.A."/>
            <person name="Lipzen A."/>
            <person name="Lundell T."/>
            <person name="Morin E."/>
            <person name="Murat C."/>
            <person name="Riley R."/>
            <person name="Ohm R."/>
            <person name="Sun H."/>
            <person name="Tunlid A."/>
            <person name="Henrissat B."/>
            <person name="Grigoriev I.V."/>
            <person name="Hibbett D.S."/>
            <person name="Martin F."/>
        </authorList>
    </citation>
    <scope>NUCLEOTIDE SEQUENCE [LARGE SCALE GENOMIC DNA]</scope>
    <source>
        <strain evidence="2">Foug A</strain>
    </source>
</reference>
<evidence type="ECO:0000313" key="2">
    <source>
        <dbReference type="Proteomes" id="UP000053989"/>
    </source>
</evidence>